<dbReference type="PIRSF" id="PIRSF037945">
    <property type="entry name" value="PGRPs"/>
    <property type="match status" value="1"/>
</dbReference>
<keyword evidence="12" id="KW-1185">Reference proteome</keyword>
<dbReference type="GO" id="GO:0009253">
    <property type="term" value="P:peptidoglycan catabolic process"/>
    <property type="evidence" value="ECO:0007669"/>
    <property type="project" value="InterPro"/>
</dbReference>
<dbReference type="Proteomes" id="UP000299102">
    <property type="component" value="Unassembled WGS sequence"/>
</dbReference>
<dbReference type="SMART" id="SM00644">
    <property type="entry name" value="Ami_2"/>
    <property type="match status" value="1"/>
</dbReference>
<dbReference type="GO" id="GO:0008270">
    <property type="term" value="F:zinc ion binding"/>
    <property type="evidence" value="ECO:0007669"/>
    <property type="project" value="InterPro"/>
</dbReference>
<keyword evidence="4" id="KW-0732">Signal</keyword>
<sequence>MCAVSCMPGASKNKKSYDFPFVPRSEWSDRPPIDDPTLLDTPVPYVVIHHTYIPGACANKDTCTLSMRSMQRAHIALGWGDIGYNICVGSDGVAYEGRGWTVRGIHSGRGNGFSLGICLIGDWSTELPPAQHLETVKAVIAKAVELGVVVADYKLVGHRQMTDSECPGDALFEEIRTWKNYSLLPSGPEDSL</sequence>
<dbReference type="PANTHER" id="PTHR11022">
    <property type="entry name" value="PEPTIDOGLYCAN RECOGNITION PROTEIN"/>
    <property type="match status" value="1"/>
</dbReference>
<evidence type="ECO:0000256" key="2">
    <source>
        <dbReference type="ARBA" id="ARBA00011245"/>
    </source>
</evidence>
<dbReference type="FunFam" id="3.40.80.10:FF:000001">
    <property type="entry name" value="Peptidoglycan recognition protein 1"/>
    <property type="match status" value="1"/>
</dbReference>
<accession>A0A4C1UKR8</accession>
<dbReference type="OrthoDB" id="10001926at2759"/>
<dbReference type="GO" id="GO:0045087">
    <property type="term" value="P:innate immune response"/>
    <property type="evidence" value="ECO:0007669"/>
    <property type="project" value="UniProtKB-KW"/>
</dbReference>
<dbReference type="EMBL" id="BGZK01000188">
    <property type="protein sequence ID" value="GBP27051.1"/>
    <property type="molecule type" value="Genomic_DNA"/>
</dbReference>
<organism evidence="11 12">
    <name type="scientific">Eumeta variegata</name>
    <name type="common">Bagworm moth</name>
    <name type="synonym">Eumeta japonica</name>
    <dbReference type="NCBI Taxonomy" id="151549"/>
    <lineage>
        <taxon>Eukaryota</taxon>
        <taxon>Metazoa</taxon>
        <taxon>Ecdysozoa</taxon>
        <taxon>Arthropoda</taxon>
        <taxon>Hexapoda</taxon>
        <taxon>Insecta</taxon>
        <taxon>Pterygota</taxon>
        <taxon>Neoptera</taxon>
        <taxon>Endopterygota</taxon>
        <taxon>Lepidoptera</taxon>
        <taxon>Glossata</taxon>
        <taxon>Ditrysia</taxon>
        <taxon>Tineoidea</taxon>
        <taxon>Psychidae</taxon>
        <taxon>Oiketicinae</taxon>
        <taxon>Eumeta</taxon>
    </lineage>
</organism>
<proteinExistence type="inferred from homology"/>
<evidence type="ECO:0000256" key="3">
    <source>
        <dbReference type="ARBA" id="ARBA00022588"/>
    </source>
</evidence>
<dbReference type="SMART" id="SM00701">
    <property type="entry name" value="PGRP"/>
    <property type="match status" value="1"/>
</dbReference>
<keyword evidence="5 7" id="KW-0391">Immunity</keyword>
<comment type="caution">
    <text evidence="11">The sequence shown here is derived from an EMBL/GenBank/DDBJ whole genome shotgun (WGS) entry which is preliminary data.</text>
</comment>
<gene>
    <name evidence="11" type="primary">PGRP-LB</name>
    <name evidence="11" type="ORF">EVAR_11287_1</name>
</gene>
<evidence type="ECO:0000259" key="10">
    <source>
        <dbReference type="SMART" id="SM00701"/>
    </source>
</evidence>
<dbReference type="CDD" id="cd06583">
    <property type="entry name" value="PGRP"/>
    <property type="match status" value="1"/>
</dbReference>
<evidence type="ECO:0000256" key="4">
    <source>
        <dbReference type="ARBA" id="ARBA00022729"/>
    </source>
</evidence>
<dbReference type="STRING" id="151549.A0A4C1UKR8"/>
<dbReference type="GO" id="GO:0008745">
    <property type="term" value="F:N-acetylmuramoyl-L-alanine amidase activity"/>
    <property type="evidence" value="ECO:0007669"/>
    <property type="project" value="InterPro"/>
</dbReference>
<name>A0A4C1UKR8_EUMVA</name>
<dbReference type="SUPFAM" id="SSF55846">
    <property type="entry name" value="N-acetylmuramoyl-L-alanine amidase-like"/>
    <property type="match status" value="1"/>
</dbReference>
<feature type="domain" description="Peptidoglycan recognition protein family" evidence="10">
    <location>
        <begin position="19"/>
        <end position="162"/>
    </location>
</feature>
<evidence type="ECO:0000259" key="9">
    <source>
        <dbReference type="SMART" id="SM00644"/>
    </source>
</evidence>
<reference evidence="11 12" key="1">
    <citation type="journal article" date="2019" name="Commun. Biol.">
        <title>The bagworm genome reveals a unique fibroin gene that provides high tensile strength.</title>
        <authorList>
            <person name="Kono N."/>
            <person name="Nakamura H."/>
            <person name="Ohtoshi R."/>
            <person name="Tomita M."/>
            <person name="Numata K."/>
            <person name="Arakawa K."/>
        </authorList>
    </citation>
    <scope>NUCLEOTIDE SEQUENCE [LARGE SCALE GENOMIC DNA]</scope>
</reference>
<dbReference type="AlphaFoldDB" id="A0A4C1UKR8"/>
<evidence type="ECO:0000313" key="12">
    <source>
        <dbReference type="Proteomes" id="UP000299102"/>
    </source>
</evidence>
<comment type="similarity">
    <text evidence="1 7">Belongs to the N-acetylmuramoyl-L-alanine amidase 2 family.</text>
</comment>
<dbReference type="InterPro" id="IPR015510">
    <property type="entry name" value="PGRP"/>
</dbReference>
<protein>
    <recommendedName>
        <fullName evidence="7">Peptidoglycan-recognition protein</fullName>
    </recommendedName>
</protein>
<dbReference type="Pfam" id="PF01510">
    <property type="entry name" value="Amidase_2"/>
    <property type="match status" value="1"/>
</dbReference>
<dbReference type="Gene3D" id="3.40.80.10">
    <property type="entry name" value="Peptidoglycan recognition protein-like"/>
    <property type="match status" value="1"/>
</dbReference>
<dbReference type="InterPro" id="IPR006619">
    <property type="entry name" value="PGRP_domain_met/bac"/>
</dbReference>
<evidence type="ECO:0000256" key="1">
    <source>
        <dbReference type="ARBA" id="ARBA00007553"/>
    </source>
</evidence>
<feature type="disulfide bond" evidence="8">
    <location>
        <begin position="57"/>
        <end position="63"/>
    </location>
</feature>
<dbReference type="PANTHER" id="PTHR11022:SF77">
    <property type="entry name" value="PEPTIDOGLYCAN-RECOGNITION PROTEIN LB"/>
    <property type="match status" value="1"/>
</dbReference>
<dbReference type="GO" id="GO:0042834">
    <property type="term" value="F:peptidoglycan binding"/>
    <property type="evidence" value="ECO:0007669"/>
    <property type="project" value="InterPro"/>
</dbReference>
<dbReference type="InterPro" id="IPR002502">
    <property type="entry name" value="Amidase_domain"/>
</dbReference>
<keyword evidence="6" id="KW-1015">Disulfide bond</keyword>
<evidence type="ECO:0000256" key="5">
    <source>
        <dbReference type="ARBA" id="ARBA00022859"/>
    </source>
</evidence>
<comment type="subunit">
    <text evidence="2">Monomer.</text>
</comment>
<evidence type="ECO:0000256" key="7">
    <source>
        <dbReference type="PIRNR" id="PIRNR037945"/>
    </source>
</evidence>
<dbReference type="InterPro" id="IPR036505">
    <property type="entry name" value="Amidase/PGRP_sf"/>
</dbReference>
<evidence type="ECO:0000313" key="11">
    <source>
        <dbReference type="EMBL" id="GBP27051.1"/>
    </source>
</evidence>
<dbReference type="InterPro" id="IPR017331">
    <property type="entry name" value="Peptidoglycan_recognition"/>
</dbReference>
<evidence type="ECO:0000256" key="6">
    <source>
        <dbReference type="ARBA" id="ARBA00023157"/>
    </source>
</evidence>
<keyword evidence="3 7" id="KW-0399">Innate immunity</keyword>
<feature type="domain" description="N-acetylmuramoyl-L-alanine amidase" evidence="9">
    <location>
        <begin position="31"/>
        <end position="168"/>
    </location>
</feature>
<evidence type="ECO:0000256" key="8">
    <source>
        <dbReference type="PIRSR" id="PIRSR037945-1"/>
    </source>
</evidence>